<protein>
    <submittedName>
        <fullName evidence="2">PPC domain-containing DNA-binding protein</fullName>
    </submittedName>
</protein>
<accession>A0ABD6CYH3</accession>
<evidence type="ECO:0000313" key="3">
    <source>
        <dbReference type="Proteomes" id="UP001597075"/>
    </source>
</evidence>
<sequence length="132" mass="13939">MDVRELAVSAEYRVAIEAGDDWRGAIEAVAADESVASAWFTGTGTVRDADVWHYDPDAGEHRAVRFDEPLSVAACTGEVSTDDGGPTARPYVVLTRPSGQAVGGYLNAAETETGQVYLRAFETGFGGGRAEP</sequence>
<gene>
    <name evidence="2" type="ORF">ACFSBJ_06520</name>
</gene>
<comment type="caution">
    <text evidence="2">The sequence shown here is derived from an EMBL/GenBank/DDBJ whole genome shotgun (WGS) entry which is preliminary data.</text>
</comment>
<dbReference type="Pfam" id="PF03479">
    <property type="entry name" value="PCC"/>
    <property type="match status" value="1"/>
</dbReference>
<proteinExistence type="predicted"/>
<reference evidence="2 3" key="1">
    <citation type="journal article" date="2019" name="Int. J. Syst. Evol. Microbiol.">
        <title>The Global Catalogue of Microorganisms (GCM) 10K type strain sequencing project: providing services to taxonomists for standard genome sequencing and annotation.</title>
        <authorList>
            <consortium name="The Broad Institute Genomics Platform"/>
            <consortium name="The Broad Institute Genome Sequencing Center for Infectious Disease"/>
            <person name="Wu L."/>
            <person name="Ma J."/>
        </authorList>
    </citation>
    <scope>NUCLEOTIDE SEQUENCE [LARGE SCALE GENOMIC DNA]</scope>
    <source>
        <strain evidence="2 3">CGMCC 1.10594</strain>
    </source>
</reference>
<name>A0ABD6CYH3_9EURY</name>
<dbReference type="PROSITE" id="PS51742">
    <property type="entry name" value="PPC"/>
    <property type="match status" value="1"/>
</dbReference>
<dbReference type="SUPFAM" id="SSF117856">
    <property type="entry name" value="AF0104/ALDC/Ptd012-like"/>
    <property type="match status" value="1"/>
</dbReference>
<dbReference type="GO" id="GO:0003677">
    <property type="term" value="F:DNA binding"/>
    <property type="evidence" value="ECO:0007669"/>
    <property type="project" value="UniProtKB-KW"/>
</dbReference>
<dbReference type="Proteomes" id="UP001597075">
    <property type="component" value="Unassembled WGS sequence"/>
</dbReference>
<keyword evidence="3" id="KW-1185">Reference proteome</keyword>
<dbReference type="CDD" id="cd11378">
    <property type="entry name" value="DUF296"/>
    <property type="match status" value="1"/>
</dbReference>
<dbReference type="AlphaFoldDB" id="A0ABD6CYH3"/>
<dbReference type="RefSeq" id="WP_256405726.1">
    <property type="nucleotide sequence ID" value="NZ_CP187151.1"/>
</dbReference>
<dbReference type="InterPro" id="IPR005175">
    <property type="entry name" value="PPC_dom"/>
</dbReference>
<evidence type="ECO:0000259" key="1">
    <source>
        <dbReference type="PROSITE" id="PS51742"/>
    </source>
</evidence>
<dbReference type="EMBL" id="JBHUDL010000009">
    <property type="protein sequence ID" value="MFD1633387.1"/>
    <property type="molecule type" value="Genomic_DNA"/>
</dbReference>
<keyword evidence="2" id="KW-0238">DNA-binding</keyword>
<dbReference type="Gene3D" id="3.30.1330.80">
    <property type="entry name" value="Hypothetical protein, similar to alpha- acetolactate decarboxylase, domain 2"/>
    <property type="match status" value="1"/>
</dbReference>
<organism evidence="2 3">
    <name type="scientific">Haloplanus ruber</name>
    <dbReference type="NCBI Taxonomy" id="869892"/>
    <lineage>
        <taxon>Archaea</taxon>
        <taxon>Methanobacteriati</taxon>
        <taxon>Methanobacteriota</taxon>
        <taxon>Stenosarchaea group</taxon>
        <taxon>Halobacteria</taxon>
        <taxon>Halobacteriales</taxon>
        <taxon>Haloferacaceae</taxon>
        <taxon>Haloplanus</taxon>
    </lineage>
</organism>
<feature type="domain" description="PPC" evidence="1">
    <location>
        <begin position="6"/>
        <end position="132"/>
    </location>
</feature>
<evidence type="ECO:0000313" key="2">
    <source>
        <dbReference type="EMBL" id="MFD1633387.1"/>
    </source>
</evidence>